<dbReference type="InterPro" id="IPR034009">
    <property type="entry name" value="M3B_PepF_4"/>
</dbReference>
<evidence type="ECO:0000256" key="4">
    <source>
        <dbReference type="ARBA" id="ARBA00022801"/>
    </source>
</evidence>
<accession>A0ABS2PS63</accession>
<dbReference type="PANTHER" id="PTHR11804:SF45">
    <property type="entry name" value="SIMILAR TO OLIGOENDOPEPTIDASE"/>
    <property type="match status" value="1"/>
</dbReference>
<dbReference type="Pfam" id="PF01432">
    <property type="entry name" value="Peptidase_M3"/>
    <property type="match status" value="1"/>
</dbReference>
<dbReference type="RefSeq" id="WP_205009393.1">
    <property type="nucleotide sequence ID" value="NZ_JAFBEH010000014.1"/>
</dbReference>
<feature type="domain" description="Peptidase M3A/M3B catalytic" evidence="7">
    <location>
        <begin position="199"/>
        <end position="579"/>
    </location>
</feature>
<dbReference type="InterPro" id="IPR001567">
    <property type="entry name" value="Pept_M3A_M3B_dom"/>
</dbReference>
<keyword evidence="2" id="KW-0645">Protease</keyword>
<dbReference type="InterPro" id="IPR045090">
    <property type="entry name" value="Pept_M3A_M3B"/>
</dbReference>
<evidence type="ECO:0000256" key="3">
    <source>
        <dbReference type="ARBA" id="ARBA00022723"/>
    </source>
</evidence>
<dbReference type="CDD" id="cd09609">
    <property type="entry name" value="M3B_PepF"/>
    <property type="match status" value="1"/>
</dbReference>
<dbReference type="InterPro" id="IPR004438">
    <property type="entry name" value="Peptidase_M3B"/>
</dbReference>
<evidence type="ECO:0000259" key="7">
    <source>
        <dbReference type="Pfam" id="PF01432"/>
    </source>
</evidence>
<keyword evidence="5" id="KW-0862">Zinc</keyword>
<reference evidence="8 9" key="1">
    <citation type="submission" date="2021-01" db="EMBL/GenBank/DDBJ databases">
        <title>Genomic Encyclopedia of Type Strains, Phase IV (KMG-IV): sequencing the most valuable type-strain genomes for metagenomic binning, comparative biology and taxonomic classification.</title>
        <authorList>
            <person name="Goeker M."/>
        </authorList>
    </citation>
    <scope>NUCLEOTIDE SEQUENCE [LARGE SCALE GENOMIC DNA]</scope>
    <source>
        <strain evidence="8 9">DSM 27382</strain>
    </source>
</reference>
<keyword evidence="9" id="KW-1185">Reference proteome</keyword>
<evidence type="ECO:0000256" key="2">
    <source>
        <dbReference type="ARBA" id="ARBA00022670"/>
    </source>
</evidence>
<protein>
    <submittedName>
        <fullName evidence="8">Oligoendopeptidase F</fullName>
    </submittedName>
</protein>
<dbReference type="PANTHER" id="PTHR11804">
    <property type="entry name" value="PROTEASE M3 THIMET OLIGOPEPTIDASE-RELATED"/>
    <property type="match status" value="1"/>
</dbReference>
<dbReference type="InterPro" id="IPR042088">
    <property type="entry name" value="OligoPept_F_C"/>
</dbReference>
<dbReference type="NCBIfam" id="TIGR00181">
    <property type="entry name" value="pepF"/>
    <property type="match status" value="1"/>
</dbReference>
<keyword evidence="6" id="KW-0482">Metalloprotease</keyword>
<evidence type="ECO:0000313" key="8">
    <source>
        <dbReference type="EMBL" id="MBM7642550.1"/>
    </source>
</evidence>
<keyword evidence="4" id="KW-0378">Hydrolase</keyword>
<evidence type="ECO:0000256" key="5">
    <source>
        <dbReference type="ARBA" id="ARBA00022833"/>
    </source>
</evidence>
<dbReference type="Proteomes" id="UP000697472">
    <property type="component" value="Unassembled WGS sequence"/>
</dbReference>
<dbReference type="Gene3D" id="1.20.140.70">
    <property type="entry name" value="Oligopeptidase f, N-terminal domain"/>
    <property type="match status" value="1"/>
</dbReference>
<gene>
    <name evidence="8" type="ORF">JOC28_000847</name>
</gene>
<evidence type="ECO:0000256" key="1">
    <source>
        <dbReference type="ARBA" id="ARBA00001947"/>
    </source>
</evidence>
<keyword evidence="3" id="KW-0479">Metal-binding</keyword>
<sequence length="597" mass="68063">MELKPRASFPENELWDLTALYKDREDFLLAIEKALADVYAFQKTYEGHLETVEDFTAALYELEQIYIQESHIDSYAFMPQTTDFSNEEFAELANAGDDFATKAAVALSFFDTALTNAPQEILDALESNPDFSSAIRQAKIQKKYFLSADVEKALTNLREVMGTPYDIYTKMRAGDFAMDDFEVEGKAYKNSFVSYENFYQNHDDAAVREKSFRSFSAGLRKHQNAAAAAYLAQVKQEKLIADMRGFDSVYDYLLAGQEVDRSMFDRQIDLIMKEFGPVAQCYLKHVAKVNGLEKMTFADWKLDIDKELNPQVSIDDAYDLVMKSVAPLGQEYSQEVSRYQTERWVDFAANENKDSGGYAADPYKVHPYVLMSWTGRMSDVYTLIHEIGHSGQFIFSDNNQSIYNRGMSTYYVEAPSTFNELLLSDYLENQFDDPRQKRFALAHRLTDTYFHNFITHLLEAAFQRKVYDLIENGGTFGAEQLNSFMKEVLTEFWGDAVEIDDDAALTWMRQAHYYMGLYSYTYSAGLVISTAGYLNLKNNPNGAEEWLTFLKSGGSKTPLETAKIIGADISTEKPLLDTITFLSDTVDQIIAYTEEMA</sequence>
<name>A0ABS2PS63_9STRE</name>
<dbReference type="SUPFAM" id="SSF55486">
    <property type="entry name" value="Metalloproteases ('zincins'), catalytic domain"/>
    <property type="match status" value="1"/>
</dbReference>
<comment type="caution">
    <text evidence="8">The sequence shown here is derived from an EMBL/GenBank/DDBJ whole genome shotgun (WGS) entry which is preliminary data.</text>
</comment>
<proteinExistence type="predicted"/>
<comment type="cofactor">
    <cofactor evidence="1">
        <name>Zn(2+)</name>
        <dbReference type="ChEBI" id="CHEBI:29105"/>
    </cofactor>
</comment>
<evidence type="ECO:0000256" key="6">
    <source>
        <dbReference type="ARBA" id="ARBA00023049"/>
    </source>
</evidence>
<evidence type="ECO:0000313" key="9">
    <source>
        <dbReference type="Proteomes" id="UP000697472"/>
    </source>
</evidence>
<dbReference type="EMBL" id="JAFBEH010000014">
    <property type="protein sequence ID" value="MBM7642550.1"/>
    <property type="molecule type" value="Genomic_DNA"/>
</dbReference>
<dbReference type="Gene3D" id="1.10.1370.20">
    <property type="entry name" value="Oligoendopeptidase f, C-terminal domain"/>
    <property type="match status" value="1"/>
</dbReference>
<organism evidence="8 9">
    <name type="scientific">Streptococcus loxodontisalivarius</name>
    <dbReference type="NCBI Taxonomy" id="1349415"/>
    <lineage>
        <taxon>Bacteria</taxon>
        <taxon>Bacillati</taxon>
        <taxon>Bacillota</taxon>
        <taxon>Bacilli</taxon>
        <taxon>Lactobacillales</taxon>
        <taxon>Streptococcaceae</taxon>
        <taxon>Streptococcus</taxon>
    </lineage>
</organism>